<dbReference type="InterPro" id="IPR006571">
    <property type="entry name" value="TLDc_dom"/>
</dbReference>
<dbReference type="AlphaFoldDB" id="D3BPP5"/>
<comment type="caution">
    <text evidence="3">The sequence shown here is derived from an EMBL/GenBank/DDBJ whole genome shotgun (WGS) entry which is preliminary data.</text>
</comment>
<dbReference type="Proteomes" id="UP000001396">
    <property type="component" value="Unassembled WGS sequence"/>
</dbReference>
<dbReference type="GeneID" id="31365384"/>
<dbReference type="Pfam" id="PF07534">
    <property type="entry name" value="TLD"/>
    <property type="match status" value="1"/>
</dbReference>
<evidence type="ECO:0000256" key="1">
    <source>
        <dbReference type="SAM" id="MobiDB-lite"/>
    </source>
</evidence>
<dbReference type="RefSeq" id="XP_020428739.1">
    <property type="nucleotide sequence ID" value="XM_020580699.1"/>
</dbReference>
<dbReference type="PANTHER" id="PTHR23354:SF128">
    <property type="entry name" value="TLDC DOMAIN-CONTAINING PROTEIN"/>
    <property type="match status" value="1"/>
</dbReference>
<sequence length="300" mass="34405">MGNKESKANHESTTHHHHHHHHNQQSVLSDHNNNHNVNINDNNNVNIKENQAKQQQQQQPTSIKKPILNTESSVLNEESISYLSKYLPGDDYRGEWQLLFSSTRNGHSYNRFCTHVTDKGSTIVIIKDDGGHIFGGFADEVWKTKFPKFYGNERCFVFSINPKLEVYRPTGIDRNFQYLNEGTTTLYNGVGMGGVQYLFGWSIDETFDYGESKGSEDGETEKSSTFGNPSLSHTKDFKCVYVEVWMVKERVLTQEEIEERAYQEARKKKKAGRSVLEAEAYILLVFNSNHSSSILVKFEL</sequence>
<dbReference type="InParanoid" id="D3BPP5"/>
<gene>
    <name evidence="3" type="ORF">PPL_09912</name>
</gene>
<reference evidence="3 4" key="1">
    <citation type="journal article" date="2011" name="Genome Res.">
        <title>Phylogeny-wide analysis of social amoeba genomes highlights ancient origins for complex intercellular communication.</title>
        <authorList>
            <person name="Heidel A.J."/>
            <person name="Lawal H.M."/>
            <person name="Felder M."/>
            <person name="Schilde C."/>
            <person name="Helps N.R."/>
            <person name="Tunggal B."/>
            <person name="Rivero F."/>
            <person name="John U."/>
            <person name="Schleicher M."/>
            <person name="Eichinger L."/>
            <person name="Platzer M."/>
            <person name="Noegel A.A."/>
            <person name="Schaap P."/>
            <person name="Gloeckner G."/>
        </authorList>
    </citation>
    <scope>NUCLEOTIDE SEQUENCE [LARGE SCALE GENOMIC DNA]</scope>
    <source>
        <strain evidence="4">ATCC 26659 / Pp 5 / PN500</strain>
    </source>
</reference>
<feature type="domain" description="TLDc" evidence="2">
    <location>
        <begin position="73"/>
        <end position="248"/>
    </location>
</feature>
<evidence type="ECO:0000259" key="2">
    <source>
        <dbReference type="PROSITE" id="PS51886"/>
    </source>
</evidence>
<feature type="compositionally biased region" description="Basic and acidic residues" evidence="1">
    <location>
        <begin position="1"/>
        <end position="14"/>
    </location>
</feature>
<dbReference type="SMART" id="SM00584">
    <property type="entry name" value="TLDc"/>
    <property type="match status" value="1"/>
</dbReference>
<protein>
    <recommendedName>
        <fullName evidence="2">TLDc domain-containing protein</fullName>
    </recommendedName>
</protein>
<dbReference type="EMBL" id="ADBJ01000045">
    <property type="protein sequence ID" value="EFA76607.1"/>
    <property type="molecule type" value="Genomic_DNA"/>
</dbReference>
<feature type="compositionally biased region" description="Low complexity" evidence="1">
    <location>
        <begin position="30"/>
        <end position="43"/>
    </location>
</feature>
<dbReference type="PROSITE" id="PS51886">
    <property type="entry name" value="TLDC"/>
    <property type="match status" value="1"/>
</dbReference>
<feature type="region of interest" description="Disordered" evidence="1">
    <location>
        <begin position="1"/>
        <end position="43"/>
    </location>
</feature>
<keyword evidence="4" id="KW-1185">Reference proteome</keyword>
<name>D3BPP5_HETP5</name>
<dbReference type="STRING" id="670386.D3BPP5"/>
<evidence type="ECO:0000313" key="4">
    <source>
        <dbReference type="Proteomes" id="UP000001396"/>
    </source>
</evidence>
<dbReference type="PANTHER" id="PTHR23354">
    <property type="entry name" value="NUCLEOLAR PROTEIN 7/ESTROGEN RECEPTOR COACTIVATOR-RELATED"/>
    <property type="match status" value="1"/>
</dbReference>
<proteinExistence type="predicted"/>
<evidence type="ECO:0000313" key="3">
    <source>
        <dbReference type="EMBL" id="EFA76607.1"/>
    </source>
</evidence>
<accession>D3BPP5</accession>
<organism evidence="3 4">
    <name type="scientific">Heterostelium pallidum (strain ATCC 26659 / Pp 5 / PN500)</name>
    <name type="common">Cellular slime mold</name>
    <name type="synonym">Polysphondylium pallidum</name>
    <dbReference type="NCBI Taxonomy" id="670386"/>
    <lineage>
        <taxon>Eukaryota</taxon>
        <taxon>Amoebozoa</taxon>
        <taxon>Evosea</taxon>
        <taxon>Eumycetozoa</taxon>
        <taxon>Dictyostelia</taxon>
        <taxon>Acytosteliales</taxon>
        <taxon>Acytosteliaceae</taxon>
        <taxon>Heterostelium</taxon>
    </lineage>
</organism>
<dbReference type="OMA" id="AEIFIMK"/>